<sequence>GVLQPYRELGWWQRMYRLSPFTYLIEGMVGQAMGNTPIRCSSTELVSLNLPSGQTCSDYGGYITNRDATSGCEYCEFTTADEFLETSFNICYKNHWRDFGLFIAYIGFNVWCIYMLTYMFRIRSGSMIGSADGWLKTRIAKRK</sequence>
<feature type="non-terminal residue" evidence="2">
    <location>
        <position position="1"/>
    </location>
</feature>
<gene>
    <name evidence="2" type="ORF">LAESUDRAFT_667875</name>
</gene>
<dbReference type="AlphaFoldDB" id="A0A165ARP2"/>
<evidence type="ECO:0000313" key="3">
    <source>
        <dbReference type="Proteomes" id="UP000076871"/>
    </source>
</evidence>
<keyword evidence="1" id="KW-0472">Membrane</keyword>
<dbReference type="EMBL" id="KV427804">
    <property type="protein sequence ID" value="KZS99528.1"/>
    <property type="molecule type" value="Genomic_DNA"/>
</dbReference>
<dbReference type="STRING" id="1314785.A0A165ARP2"/>
<protein>
    <submittedName>
        <fullName evidence="2">Uncharacterized protein</fullName>
    </submittedName>
</protein>
<reference evidence="2 3" key="1">
    <citation type="journal article" date="2016" name="Mol. Biol. Evol.">
        <title>Comparative Genomics of Early-Diverging Mushroom-Forming Fungi Provides Insights into the Origins of Lignocellulose Decay Capabilities.</title>
        <authorList>
            <person name="Nagy L.G."/>
            <person name="Riley R."/>
            <person name="Tritt A."/>
            <person name="Adam C."/>
            <person name="Daum C."/>
            <person name="Floudas D."/>
            <person name="Sun H."/>
            <person name="Yadav J.S."/>
            <person name="Pangilinan J."/>
            <person name="Larsson K.H."/>
            <person name="Matsuura K."/>
            <person name="Barry K."/>
            <person name="Labutti K."/>
            <person name="Kuo R."/>
            <person name="Ohm R.A."/>
            <person name="Bhattacharya S.S."/>
            <person name="Shirouzu T."/>
            <person name="Yoshinaga Y."/>
            <person name="Martin F.M."/>
            <person name="Grigoriev I.V."/>
            <person name="Hibbett D.S."/>
        </authorList>
    </citation>
    <scope>NUCLEOTIDE SEQUENCE [LARGE SCALE GENOMIC DNA]</scope>
    <source>
        <strain evidence="2 3">93-53</strain>
    </source>
</reference>
<keyword evidence="1" id="KW-0812">Transmembrane</keyword>
<dbReference type="Proteomes" id="UP000076871">
    <property type="component" value="Unassembled WGS sequence"/>
</dbReference>
<evidence type="ECO:0000256" key="1">
    <source>
        <dbReference type="SAM" id="Phobius"/>
    </source>
</evidence>
<organism evidence="2 3">
    <name type="scientific">Laetiporus sulphureus 93-53</name>
    <dbReference type="NCBI Taxonomy" id="1314785"/>
    <lineage>
        <taxon>Eukaryota</taxon>
        <taxon>Fungi</taxon>
        <taxon>Dikarya</taxon>
        <taxon>Basidiomycota</taxon>
        <taxon>Agaricomycotina</taxon>
        <taxon>Agaricomycetes</taxon>
        <taxon>Polyporales</taxon>
        <taxon>Laetiporus</taxon>
    </lineage>
</organism>
<dbReference type="InParanoid" id="A0A165ARP2"/>
<keyword evidence="3" id="KW-1185">Reference proteome</keyword>
<name>A0A165ARP2_9APHY</name>
<keyword evidence="1" id="KW-1133">Transmembrane helix</keyword>
<proteinExistence type="predicted"/>
<dbReference type="GeneID" id="63822371"/>
<dbReference type="RefSeq" id="XP_040757269.1">
    <property type="nucleotide sequence ID" value="XM_040905341.1"/>
</dbReference>
<accession>A0A165ARP2</accession>
<dbReference type="OrthoDB" id="245989at2759"/>
<evidence type="ECO:0000313" key="2">
    <source>
        <dbReference type="EMBL" id="KZS99528.1"/>
    </source>
</evidence>
<feature type="transmembrane region" description="Helical" evidence="1">
    <location>
        <begin position="102"/>
        <end position="120"/>
    </location>
</feature>